<keyword evidence="3" id="KW-1185">Reference proteome</keyword>
<evidence type="ECO:0000313" key="2">
    <source>
        <dbReference type="EMBL" id="QAY61822.1"/>
    </source>
</evidence>
<organism evidence="2 3">
    <name type="scientific">Microbacterium protaetiae</name>
    <dbReference type="NCBI Taxonomy" id="2509458"/>
    <lineage>
        <taxon>Bacteria</taxon>
        <taxon>Bacillati</taxon>
        <taxon>Actinomycetota</taxon>
        <taxon>Actinomycetes</taxon>
        <taxon>Micrococcales</taxon>
        <taxon>Microbacteriaceae</taxon>
        <taxon>Microbacterium</taxon>
    </lineage>
</organism>
<dbReference type="Proteomes" id="UP000293995">
    <property type="component" value="Chromosome"/>
</dbReference>
<sequence>MALADLDAALAASVDGARYWQEPSGEDVLAALPEVVDALRPLAEAVAQHPPAWWTADRRTEQWAIEWRDPGDSASLERNPASALQKWKRETLAEERRAERERPREPTANWSGTWWSTPGGLVPTTGVTDAREPVGLRHVEDSPGWNIATAIPVRGVGRTHEIHRAEDWAQLCRRFPLEVTASRRHDWYRTTGRDGRWLIPDWQRVAQEWDAVHLSAFGYVHAATRAIPIDDEYASVVAGWGPDVTVWLTDTVREWEGERIVWRRDDDVWVRVDHPNSQRGVVL</sequence>
<accession>A0A4P6EH81</accession>
<feature type="compositionally biased region" description="Basic and acidic residues" evidence="1">
    <location>
        <begin position="87"/>
        <end position="105"/>
    </location>
</feature>
<dbReference type="EMBL" id="CP035494">
    <property type="protein sequence ID" value="QAY61822.1"/>
    <property type="molecule type" value="Genomic_DNA"/>
</dbReference>
<feature type="region of interest" description="Disordered" evidence="1">
    <location>
        <begin position="70"/>
        <end position="121"/>
    </location>
</feature>
<evidence type="ECO:0000313" key="3">
    <source>
        <dbReference type="Proteomes" id="UP000293995"/>
    </source>
</evidence>
<dbReference type="OrthoDB" id="4700192at2"/>
<name>A0A4P6EH81_9MICO</name>
<dbReference type="KEGG" id="mprt:ET475_11065"/>
<evidence type="ECO:0000256" key="1">
    <source>
        <dbReference type="SAM" id="MobiDB-lite"/>
    </source>
</evidence>
<proteinExistence type="predicted"/>
<gene>
    <name evidence="2" type="ORF">ET475_11065</name>
</gene>
<dbReference type="AlphaFoldDB" id="A0A4P6EH81"/>
<protein>
    <submittedName>
        <fullName evidence="2">Uncharacterized protein</fullName>
    </submittedName>
</protein>
<reference evidence="2 3" key="1">
    <citation type="submission" date="2019-01" db="EMBL/GenBank/DDBJ databases">
        <title>Genome sequencing of strain DFW100M-13.</title>
        <authorList>
            <person name="Heo J."/>
            <person name="Kim S.-J."/>
            <person name="Kim J.-S."/>
            <person name="Hong S.-B."/>
            <person name="Kwon S.-W."/>
        </authorList>
    </citation>
    <scope>NUCLEOTIDE SEQUENCE [LARGE SCALE GENOMIC DNA]</scope>
    <source>
        <strain evidence="2 3">DFW100M-13</strain>
    </source>
</reference>